<dbReference type="AlphaFoldDB" id="T1B5P6"/>
<dbReference type="InterPro" id="IPR001650">
    <property type="entry name" value="Helicase_C-like"/>
</dbReference>
<reference evidence="6" key="1">
    <citation type="submission" date="2013-08" db="EMBL/GenBank/DDBJ databases">
        <authorList>
            <person name="Mendez C."/>
            <person name="Richter M."/>
            <person name="Ferrer M."/>
            <person name="Sanchez J."/>
        </authorList>
    </citation>
    <scope>NUCLEOTIDE SEQUENCE</scope>
</reference>
<sequence length="159" mass="16655">MLYGAMPPEVRRHEVARFVAGEADVVVATDVIGHGINLPVAAVIFAETEKFDGVSRRELSAWEVAQIAGRAGRFGLEPSGIAAALTGVLGLSAAPRTVTKAATPTVDVGNGVLGYQSIRYGRLAPSLDDLAATEATQLPVRLEAWAKEAVAVAHRVGWV</sequence>
<reference evidence="6" key="2">
    <citation type="journal article" date="2014" name="ISME J.">
        <title>Microbial stratification in low pH oxic and suboxic macroscopic growths along an acid mine drainage.</title>
        <authorList>
            <person name="Mendez-Garcia C."/>
            <person name="Mesa V."/>
            <person name="Sprenger R.R."/>
            <person name="Richter M."/>
            <person name="Diez M.S."/>
            <person name="Solano J."/>
            <person name="Bargiela R."/>
            <person name="Golyshina O.V."/>
            <person name="Manteca A."/>
            <person name="Ramos J.L."/>
            <person name="Gallego J.R."/>
            <person name="Llorente I."/>
            <person name="Martins Dos Santos V.A."/>
            <person name="Jensen O.N."/>
            <person name="Pelaez A.I."/>
            <person name="Sanchez J."/>
            <person name="Ferrer M."/>
        </authorList>
    </citation>
    <scope>NUCLEOTIDE SEQUENCE</scope>
</reference>
<proteinExistence type="predicted"/>
<evidence type="ECO:0000259" key="5">
    <source>
        <dbReference type="PROSITE" id="PS51194"/>
    </source>
</evidence>
<dbReference type="SMART" id="SM00490">
    <property type="entry name" value="HELICc"/>
    <property type="match status" value="1"/>
</dbReference>
<evidence type="ECO:0000313" key="6">
    <source>
        <dbReference type="EMBL" id="EQD48259.1"/>
    </source>
</evidence>
<comment type="caution">
    <text evidence="6">The sequence shown here is derived from an EMBL/GenBank/DDBJ whole genome shotgun (WGS) entry which is preliminary data.</text>
</comment>
<dbReference type="GO" id="GO:0005524">
    <property type="term" value="F:ATP binding"/>
    <property type="evidence" value="ECO:0007669"/>
    <property type="project" value="UniProtKB-KW"/>
</dbReference>
<dbReference type="Pfam" id="PF00271">
    <property type="entry name" value="Helicase_C"/>
    <property type="match status" value="1"/>
</dbReference>
<dbReference type="EMBL" id="AUZX01010351">
    <property type="protein sequence ID" value="EQD48259.1"/>
    <property type="molecule type" value="Genomic_DNA"/>
</dbReference>
<dbReference type="GO" id="GO:0016787">
    <property type="term" value="F:hydrolase activity"/>
    <property type="evidence" value="ECO:0007669"/>
    <property type="project" value="UniProtKB-KW"/>
</dbReference>
<evidence type="ECO:0000256" key="1">
    <source>
        <dbReference type="ARBA" id="ARBA00022741"/>
    </source>
</evidence>
<keyword evidence="3 6" id="KW-0347">Helicase</keyword>
<dbReference type="Gene3D" id="3.40.50.300">
    <property type="entry name" value="P-loop containing nucleotide triphosphate hydrolases"/>
    <property type="match status" value="1"/>
</dbReference>
<dbReference type="InterPro" id="IPR050699">
    <property type="entry name" value="RNA-DNA_Helicase"/>
</dbReference>
<protein>
    <submittedName>
        <fullName evidence="6">Helicase domain-containing protein</fullName>
    </submittedName>
</protein>
<organism evidence="6">
    <name type="scientific">mine drainage metagenome</name>
    <dbReference type="NCBI Taxonomy" id="410659"/>
    <lineage>
        <taxon>unclassified sequences</taxon>
        <taxon>metagenomes</taxon>
        <taxon>ecological metagenomes</taxon>
    </lineage>
</organism>
<dbReference type="InterPro" id="IPR027417">
    <property type="entry name" value="P-loop_NTPase"/>
</dbReference>
<gene>
    <name evidence="6" type="ORF">B1A_14113</name>
</gene>
<dbReference type="PANTHER" id="PTHR12131">
    <property type="entry name" value="ATP-DEPENDENT RNA AND DNA HELICASE"/>
    <property type="match status" value="1"/>
</dbReference>
<feature type="domain" description="Helicase C-terminal" evidence="5">
    <location>
        <begin position="1"/>
        <end position="119"/>
    </location>
</feature>
<keyword evidence="4" id="KW-0067">ATP-binding</keyword>
<feature type="non-terminal residue" evidence="6">
    <location>
        <position position="159"/>
    </location>
</feature>
<dbReference type="GO" id="GO:0004386">
    <property type="term" value="F:helicase activity"/>
    <property type="evidence" value="ECO:0007669"/>
    <property type="project" value="UniProtKB-KW"/>
</dbReference>
<accession>T1B5P6</accession>
<keyword evidence="2" id="KW-0378">Hydrolase</keyword>
<evidence type="ECO:0000256" key="3">
    <source>
        <dbReference type="ARBA" id="ARBA00022806"/>
    </source>
</evidence>
<evidence type="ECO:0000256" key="4">
    <source>
        <dbReference type="ARBA" id="ARBA00022840"/>
    </source>
</evidence>
<evidence type="ECO:0000256" key="2">
    <source>
        <dbReference type="ARBA" id="ARBA00022801"/>
    </source>
</evidence>
<name>T1B5P6_9ZZZZ</name>
<dbReference type="PROSITE" id="PS51194">
    <property type="entry name" value="HELICASE_CTER"/>
    <property type="match status" value="1"/>
</dbReference>
<dbReference type="GO" id="GO:0000965">
    <property type="term" value="P:mitochondrial RNA 3'-end processing"/>
    <property type="evidence" value="ECO:0007669"/>
    <property type="project" value="TreeGrafter"/>
</dbReference>
<dbReference type="GO" id="GO:0045025">
    <property type="term" value="C:mitochondrial degradosome"/>
    <property type="evidence" value="ECO:0007669"/>
    <property type="project" value="TreeGrafter"/>
</dbReference>
<dbReference type="PANTHER" id="PTHR12131:SF1">
    <property type="entry name" value="ATP-DEPENDENT RNA HELICASE SUPV3L1, MITOCHONDRIAL-RELATED"/>
    <property type="match status" value="1"/>
</dbReference>
<dbReference type="SUPFAM" id="SSF52540">
    <property type="entry name" value="P-loop containing nucleoside triphosphate hydrolases"/>
    <property type="match status" value="1"/>
</dbReference>
<keyword evidence="1" id="KW-0547">Nucleotide-binding</keyword>